<dbReference type="InterPro" id="IPR020479">
    <property type="entry name" value="HD_metazoa"/>
</dbReference>
<dbReference type="PRINTS" id="PR00031">
    <property type="entry name" value="HTHREPRESSR"/>
</dbReference>
<accession>A0AAV4E2J7</accession>
<keyword evidence="11" id="KW-1185">Reference proteome</keyword>
<evidence type="ECO:0000256" key="4">
    <source>
        <dbReference type="ARBA" id="ARBA00023155"/>
    </source>
</evidence>
<comment type="caution">
    <text evidence="10">The sequence shown here is derived from an EMBL/GenBank/DDBJ whole genome shotgun (WGS) entry which is preliminary data.</text>
</comment>
<dbReference type="InterPro" id="IPR009057">
    <property type="entry name" value="Homeodomain-like_sf"/>
</dbReference>
<dbReference type="Pfam" id="PF00046">
    <property type="entry name" value="Homeodomain"/>
    <property type="match status" value="1"/>
</dbReference>
<dbReference type="Gene3D" id="1.10.10.60">
    <property type="entry name" value="Homeodomain-like"/>
    <property type="match status" value="1"/>
</dbReference>
<keyword evidence="4 6" id="KW-0371">Homeobox</keyword>
<evidence type="ECO:0000256" key="7">
    <source>
        <dbReference type="RuleBase" id="RU000682"/>
    </source>
</evidence>
<dbReference type="SMART" id="SM00389">
    <property type="entry name" value="HOX"/>
    <property type="match status" value="1"/>
</dbReference>
<dbReference type="GO" id="GO:0005634">
    <property type="term" value="C:nucleus"/>
    <property type="evidence" value="ECO:0007669"/>
    <property type="project" value="UniProtKB-SubCell"/>
</dbReference>
<keyword evidence="2" id="KW-0217">Developmental protein</keyword>
<dbReference type="SUPFAM" id="SSF46689">
    <property type="entry name" value="Homeodomain-like"/>
    <property type="match status" value="1"/>
</dbReference>
<dbReference type="PRINTS" id="PR00024">
    <property type="entry name" value="HOMEOBOX"/>
</dbReference>
<evidence type="ECO:0000256" key="3">
    <source>
        <dbReference type="ARBA" id="ARBA00023125"/>
    </source>
</evidence>
<dbReference type="FunFam" id="1.10.10.60:FF:000678">
    <property type="entry name" value="C. Elegans Homeobox"/>
    <property type="match status" value="1"/>
</dbReference>
<dbReference type="InterPro" id="IPR000047">
    <property type="entry name" value="HTH_motif"/>
</dbReference>
<dbReference type="InterPro" id="IPR050394">
    <property type="entry name" value="Homeobox_NK-like"/>
</dbReference>
<sequence>MSPSSCMASSMGGMGGMSSGINPALGMTHLGDPTKGGMAGFSLAQRRKRRVLFSQGQVYELERRFKTQKYLSAPEREQMAMSIGLTPTQVKIWFQNHRYKHKRQQKDREKMETSSSSNKDSSSSHKHSSSGSNNNSGSGSSSNSSSGSSPRKVSVPVLIRDGKSTSDSGGGAVGGSVSSGGSSGSVGGHGQHHLGGGGGGSGGGGIGSPHGVSLHSSCAINNKNGLASSVSSLQHHHHHHDNFLSTPSPDISASLNSMGLNQPSLGHHHGLHPGMGYTSAAVNGNALASPSTYLINGRTW</sequence>
<dbReference type="CDD" id="cd00086">
    <property type="entry name" value="homeodomain"/>
    <property type="match status" value="1"/>
</dbReference>
<reference evidence="10 11" key="1">
    <citation type="journal article" date="2021" name="Elife">
        <title>Chloroplast acquisition without the gene transfer in kleptoplastic sea slugs, Plakobranchus ocellatus.</title>
        <authorList>
            <person name="Maeda T."/>
            <person name="Takahashi S."/>
            <person name="Yoshida T."/>
            <person name="Shimamura S."/>
            <person name="Takaki Y."/>
            <person name="Nagai Y."/>
            <person name="Toyoda A."/>
            <person name="Suzuki Y."/>
            <person name="Arimoto A."/>
            <person name="Ishii H."/>
            <person name="Satoh N."/>
            <person name="Nishiyama T."/>
            <person name="Hasebe M."/>
            <person name="Maruyama T."/>
            <person name="Minagawa J."/>
            <person name="Obokata J."/>
            <person name="Shigenobu S."/>
        </authorList>
    </citation>
    <scope>NUCLEOTIDE SEQUENCE [LARGE SCALE GENOMIC DNA]</scope>
</reference>
<dbReference type="GO" id="GO:0030154">
    <property type="term" value="P:cell differentiation"/>
    <property type="evidence" value="ECO:0007669"/>
    <property type="project" value="TreeGrafter"/>
</dbReference>
<organism evidence="10 11">
    <name type="scientific">Plakobranchus ocellatus</name>
    <dbReference type="NCBI Taxonomy" id="259542"/>
    <lineage>
        <taxon>Eukaryota</taxon>
        <taxon>Metazoa</taxon>
        <taxon>Spiralia</taxon>
        <taxon>Lophotrochozoa</taxon>
        <taxon>Mollusca</taxon>
        <taxon>Gastropoda</taxon>
        <taxon>Heterobranchia</taxon>
        <taxon>Euthyneura</taxon>
        <taxon>Panpulmonata</taxon>
        <taxon>Sacoglossa</taxon>
        <taxon>Placobranchoidea</taxon>
        <taxon>Plakobranchidae</taxon>
        <taxon>Plakobranchus</taxon>
    </lineage>
</organism>
<proteinExistence type="predicted"/>
<evidence type="ECO:0000256" key="2">
    <source>
        <dbReference type="ARBA" id="ARBA00022473"/>
    </source>
</evidence>
<evidence type="ECO:0000259" key="9">
    <source>
        <dbReference type="PROSITE" id="PS50071"/>
    </source>
</evidence>
<dbReference type="AlphaFoldDB" id="A0AAV4E2J7"/>
<feature type="DNA-binding region" description="Homeobox" evidence="6">
    <location>
        <begin position="46"/>
        <end position="105"/>
    </location>
</feature>
<evidence type="ECO:0000256" key="6">
    <source>
        <dbReference type="PROSITE-ProRule" id="PRU00108"/>
    </source>
</evidence>
<feature type="region of interest" description="Disordered" evidence="8">
    <location>
        <begin position="230"/>
        <end position="250"/>
    </location>
</feature>
<dbReference type="PROSITE" id="PS00027">
    <property type="entry name" value="HOMEOBOX_1"/>
    <property type="match status" value="1"/>
</dbReference>
<evidence type="ECO:0000256" key="5">
    <source>
        <dbReference type="ARBA" id="ARBA00023242"/>
    </source>
</evidence>
<evidence type="ECO:0000313" key="10">
    <source>
        <dbReference type="EMBL" id="GFO50494.1"/>
    </source>
</evidence>
<gene>
    <name evidence="10" type="ORF">PoB_007699900</name>
</gene>
<dbReference type="InterPro" id="IPR001356">
    <property type="entry name" value="HD"/>
</dbReference>
<protein>
    <submittedName>
        <fullName evidence="10">Homeobox protein nkx-2.2-like protein</fullName>
    </submittedName>
</protein>
<keyword evidence="3 6" id="KW-0238">DNA-binding</keyword>
<evidence type="ECO:0000313" key="11">
    <source>
        <dbReference type="Proteomes" id="UP000735302"/>
    </source>
</evidence>
<evidence type="ECO:0000256" key="8">
    <source>
        <dbReference type="SAM" id="MobiDB-lite"/>
    </source>
</evidence>
<feature type="compositionally biased region" description="Low complexity" evidence="8">
    <location>
        <begin position="129"/>
        <end position="149"/>
    </location>
</feature>
<dbReference type="EMBL" id="BLXT01008612">
    <property type="protein sequence ID" value="GFO50494.1"/>
    <property type="molecule type" value="Genomic_DNA"/>
</dbReference>
<name>A0AAV4E2J7_9GAST</name>
<dbReference type="GO" id="GO:0000981">
    <property type="term" value="F:DNA-binding transcription factor activity, RNA polymerase II-specific"/>
    <property type="evidence" value="ECO:0007669"/>
    <property type="project" value="InterPro"/>
</dbReference>
<keyword evidence="5 6" id="KW-0539">Nucleus</keyword>
<dbReference type="InterPro" id="IPR017970">
    <property type="entry name" value="Homeobox_CS"/>
</dbReference>
<evidence type="ECO:0000256" key="1">
    <source>
        <dbReference type="ARBA" id="ARBA00004123"/>
    </source>
</evidence>
<dbReference type="GO" id="GO:0000978">
    <property type="term" value="F:RNA polymerase II cis-regulatory region sequence-specific DNA binding"/>
    <property type="evidence" value="ECO:0007669"/>
    <property type="project" value="TreeGrafter"/>
</dbReference>
<dbReference type="PANTHER" id="PTHR24340:SF41">
    <property type="entry name" value="MUSCLE-SPECIFIC HOMEOBOX PROTEIN TINMAN-RELATED"/>
    <property type="match status" value="1"/>
</dbReference>
<feature type="region of interest" description="Disordered" evidence="8">
    <location>
        <begin position="99"/>
        <end position="209"/>
    </location>
</feature>
<feature type="compositionally biased region" description="Gly residues" evidence="8">
    <location>
        <begin position="168"/>
        <end position="208"/>
    </location>
</feature>
<dbReference type="PROSITE" id="PS50071">
    <property type="entry name" value="HOMEOBOX_2"/>
    <property type="match status" value="1"/>
</dbReference>
<dbReference type="PANTHER" id="PTHR24340">
    <property type="entry name" value="HOMEOBOX PROTEIN NKX"/>
    <property type="match status" value="1"/>
</dbReference>
<comment type="subcellular location">
    <subcellularLocation>
        <location evidence="1 6 7">Nucleus</location>
    </subcellularLocation>
</comment>
<feature type="domain" description="Homeobox" evidence="9">
    <location>
        <begin position="44"/>
        <end position="104"/>
    </location>
</feature>
<dbReference type="Proteomes" id="UP000735302">
    <property type="component" value="Unassembled WGS sequence"/>
</dbReference>